<dbReference type="PANTHER" id="PTHR12450:SF14">
    <property type="entry name" value="GLYCOSAMINOGLYCAN XYLOSYLKINASE"/>
    <property type="match status" value="1"/>
</dbReference>
<dbReference type="InterPro" id="IPR009581">
    <property type="entry name" value="FAM20_C"/>
</dbReference>
<dbReference type="AlphaFoldDB" id="A0A8S4A275"/>
<dbReference type="OrthoDB" id="8583677at2759"/>
<keyword evidence="8" id="KW-0464">Manganese</keyword>
<reference evidence="10" key="1">
    <citation type="submission" date="2021-04" db="EMBL/GenBank/DDBJ databases">
        <authorList>
            <consortium name="Molecular Ecology Group"/>
        </authorList>
    </citation>
    <scope>NUCLEOTIDE SEQUENCE</scope>
</reference>
<keyword evidence="4" id="KW-1015">Disulfide bond</keyword>
<evidence type="ECO:0000313" key="11">
    <source>
        <dbReference type="Proteomes" id="UP000678393"/>
    </source>
</evidence>
<gene>
    <name evidence="10" type="ORF">CUNI_LOCUS21425</name>
</gene>
<dbReference type="Pfam" id="PF06702">
    <property type="entry name" value="Fam20C"/>
    <property type="match status" value="1"/>
</dbReference>
<proteinExistence type="inferred from homology"/>
<feature type="binding site" evidence="7">
    <location>
        <position position="65"/>
    </location>
    <ligand>
        <name>ATP</name>
        <dbReference type="ChEBI" id="CHEBI:30616"/>
    </ligand>
</feature>
<evidence type="ECO:0000256" key="1">
    <source>
        <dbReference type="ARBA" id="ARBA00004555"/>
    </source>
</evidence>
<comment type="cofactor">
    <cofactor evidence="8">
        <name>Mn(2+)</name>
        <dbReference type="ChEBI" id="CHEBI:29035"/>
    </cofactor>
</comment>
<evidence type="ECO:0000256" key="3">
    <source>
        <dbReference type="ARBA" id="ARBA00023034"/>
    </source>
</evidence>
<name>A0A8S4A275_9EUPU</name>
<feature type="binding site" evidence="8">
    <location>
        <position position="100"/>
    </location>
    <ligand>
        <name>Mn(2+)</name>
        <dbReference type="ChEBI" id="CHEBI:29035"/>
    </ligand>
</feature>
<evidence type="ECO:0000256" key="7">
    <source>
        <dbReference type="PIRSR" id="PIRSR624869-2"/>
    </source>
</evidence>
<keyword evidence="5" id="KW-0325">Glycoprotein</keyword>
<dbReference type="GO" id="GO:0005794">
    <property type="term" value="C:Golgi apparatus"/>
    <property type="evidence" value="ECO:0007669"/>
    <property type="project" value="UniProtKB-SubCell"/>
</dbReference>
<feature type="binding site" evidence="8">
    <location>
        <position position="265"/>
    </location>
    <ligand>
        <name>Mn(2+)</name>
        <dbReference type="ChEBI" id="CHEBI:29035"/>
    </ligand>
</feature>
<feature type="active site" evidence="6">
    <location>
        <position position="246"/>
    </location>
</feature>
<comment type="caution">
    <text evidence="10">The sequence shown here is derived from an EMBL/GenBank/DDBJ whole genome shotgun (WGS) entry which is preliminary data.</text>
</comment>
<sequence length="363" mass="40978">VIKAMIERFTPRYSVLLSESPWDVASRWVQSRQIHPSNADELGAILRAMSHGEITAADVGFKGTQLKLTLMIDGKQQVVFKPAWYPRDYVVTGPPYAGRDRHNAEIAAFHLGRLLELRRTPLTIGRRVDIDKEIIRVASQKLLSTFYEREGESCFYGRCLYCKGPEDGVCATSGVLEGTLVLWLPHSFKMTLHKHPWSRTYRDNVRAKWETDTMYCDTVKSNFKSGPRLLDIIDTCVFDYLIGNADRHHYETFQGYDDSMLIMLDNGKSFGNPSVDEITILAPLYQCCQIRSSLWQRLLALQDGVLSGVLAGILSTDPISPILTDAHFKALDRRLKTVLEEVQKCISQVGIHAIVADTVSPSR</sequence>
<accession>A0A8S4A275</accession>
<protein>
    <recommendedName>
        <fullName evidence="9">FAM20 C-terminal domain-containing protein</fullName>
    </recommendedName>
</protein>
<evidence type="ECO:0000256" key="5">
    <source>
        <dbReference type="ARBA" id="ARBA00023180"/>
    </source>
</evidence>
<feature type="binding site" evidence="7">
    <location>
        <position position="251"/>
    </location>
    <ligand>
        <name>ATP</name>
        <dbReference type="ChEBI" id="CHEBI:30616"/>
    </ligand>
</feature>
<keyword evidence="8" id="KW-0479">Metal-binding</keyword>
<evidence type="ECO:0000256" key="6">
    <source>
        <dbReference type="PIRSR" id="PIRSR624869-1"/>
    </source>
</evidence>
<feature type="binding site" evidence="7">
    <location>
        <position position="265"/>
    </location>
    <ligand>
        <name>ATP</name>
        <dbReference type="ChEBI" id="CHEBI:30616"/>
    </ligand>
</feature>
<feature type="non-terminal residue" evidence="10">
    <location>
        <position position="363"/>
    </location>
</feature>
<dbReference type="PANTHER" id="PTHR12450">
    <property type="entry name" value="DENTIN MATRIX PROTEIN 4 PROTEIN FAM20"/>
    <property type="match status" value="1"/>
</dbReference>
<evidence type="ECO:0000256" key="8">
    <source>
        <dbReference type="PIRSR" id="PIRSR624869-3"/>
    </source>
</evidence>
<comment type="subcellular location">
    <subcellularLocation>
        <location evidence="1">Golgi apparatus</location>
    </subcellularLocation>
</comment>
<dbReference type="EMBL" id="CAJHNH020008465">
    <property type="protein sequence ID" value="CAG5135867.1"/>
    <property type="molecule type" value="Genomic_DNA"/>
</dbReference>
<evidence type="ECO:0000256" key="4">
    <source>
        <dbReference type="ARBA" id="ARBA00023157"/>
    </source>
</evidence>
<keyword evidence="7" id="KW-0547">Nucleotide-binding</keyword>
<feature type="domain" description="FAM20 C-terminal" evidence="9">
    <location>
        <begin position="147"/>
        <end position="352"/>
    </location>
</feature>
<organism evidence="10 11">
    <name type="scientific">Candidula unifasciata</name>
    <dbReference type="NCBI Taxonomy" id="100452"/>
    <lineage>
        <taxon>Eukaryota</taxon>
        <taxon>Metazoa</taxon>
        <taxon>Spiralia</taxon>
        <taxon>Lophotrochozoa</taxon>
        <taxon>Mollusca</taxon>
        <taxon>Gastropoda</taxon>
        <taxon>Heterobranchia</taxon>
        <taxon>Euthyneura</taxon>
        <taxon>Panpulmonata</taxon>
        <taxon>Eupulmonata</taxon>
        <taxon>Stylommatophora</taxon>
        <taxon>Helicina</taxon>
        <taxon>Helicoidea</taxon>
        <taxon>Geomitridae</taxon>
        <taxon>Candidula</taxon>
    </lineage>
</organism>
<keyword evidence="11" id="KW-1185">Reference proteome</keyword>
<keyword evidence="3" id="KW-0333">Golgi apparatus</keyword>
<evidence type="ECO:0000256" key="2">
    <source>
        <dbReference type="ARBA" id="ARBA00006557"/>
    </source>
</evidence>
<dbReference type="GO" id="GO:0005524">
    <property type="term" value="F:ATP binding"/>
    <property type="evidence" value="ECO:0007669"/>
    <property type="project" value="UniProtKB-KW"/>
</dbReference>
<evidence type="ECO:0000259" key="9">
    <source>
        <dbReference type="Pfam" id="PF06702"/>
    </source>
</evidence>
<dbReference type="InterPro" id="IPR024869">
    <property type="entry name" value="FAM20"/>
</dbReference>
<comment type="similarity">
    <text evidence="2">Belongs to the FAM20 family.</text>
</comment>
<feature type="binding site" evidence="7">
    <location>
        <position position="81"/>
    </location>
    <ligand>
        <name>ATP</name>
        <dbReference type="ChEBI" id="CHEBI:30616"/>
    </ligand>
</feature>
<dbReference type="GO" id="GO:0046872">
    <property type="term" value="F:metal ion binding"/>
    <property type="evidence" value="ECO:0007669"/>
    <property type="project" value="UniProtKB-KW"/>
</dbReference>
<evidence type="ECO:0000313" key="10">
    <source>
        <dbReference type="EMBL" id="CAG5135867.1"/>
    </source>
</evidence>
<dbReference type="GO" id="GO:0016773">
    <property type="term" value="F:phosphotransferase activity, alcohol group as acceptor"/>
    <property type="evidence" value="ECO:0007669"/>
    <property type="project" value="TreeGrafter"/>
</dbReference>
<dbReference type="Proteomes" id="UP000678393">
    <property type="component" value="Unassembled WGS sequence"/>
</dbReference>
<keyword evidence="7" id="KW-0067">ATP-binding</keyword>